<dbReference type="InParanoid" id="A0A7M7J592"/>
<dbReference type="SMART" id="SM00389">
    <property type="entry name" value="HOX"/>
    <property type="match status" value="1"/>
</dbReference>
<feature type="DNA-binding region" description="Homeobox" evidence="7">
    <location>
        <begin position="396"/>
        <end position="455"/>
    </location>
</feature>
<dbReference type="EnsemblMetazoa" id="XM_016986634">
    <property type="protein sequence ID" value="XP_016842123"/>
    <property type="gene ID" value="LOC100113833"/>
</dbReference>
<feature type="region of interest" description="Disordered" evidence="9">
    <location>
        <begin position="135"/>
        <end position="168"/>
    </location>
</feature>
<organism evidence="12 13">
    <name type="scientific">Nasonia vitripennis</name>
    <name type="common">Parasitic wasp</name>
    <dbReference type="NCBI Taxonomy" id="7425"/>
    <lineage>
        <taxon>Eukaryota</taxon>
        <taxon>Metazoa</taxon>
        <taxon>Ecdysozoa</taxon>
        <taxon>Arthropoda</taxon>
        <taxon>Hexapoda</taxon>
        <taxon>Insecta</taxon>
        <taxon>Pterygota</taxon>
        <taxon>Neoptera</taxon>
        <taxon>Endopterygota</taxon>
        <taxon>Hymenoptera</taxon>
        <taxon>Apocrita</taxon>
        <taxon>Proctotrupomorpha</taxon>
        <taxon>Chalcidoidea</taxon>
        <taxon>Pteromalidae</taxon>
        <taxon>Pteromalinae</taxon>
        <taxon>Nasonia</taxon>
    </lineage>
</organism>
<proteinExistence type="inferred from homology"/>
<protein>
    <recommendedName>
        <fullName evidence="14">Homeobox domain-containing protein</fullName>
    </recommendedName>
</protein>
<keyword evidence="5 7" id="KW-0539">Nucleus</keyword>
<dbReference type="PROSITE" id="PS00027">
    <property type="entry name" value="HOMEOBOX_1"/>
    <property type="match status" value="1"/>
</dbReference>
<keyword evidence="3 7" id="KW-0238">DNA-binding</keyword>
<feature type="compositionally biased region" description="Polar residues" evidence="9">
    <location>
        <begin position="137"/>
        <end position="147"/>
    </location>
</feature>
<evidence type="ECO:0000256" key="5">
    <source>
        <dbReference type="ARBA" id="ARBA00023242"/>
    </source>
</evidence>
<dbReference type="GO" id="GO:0005634">
    <property type="term" value="C:nucleus"/>
    <property type="evidence" value="ECO:0007669"/>
    <property type="project" value="UniProtKB-SubCell"/>
</dbReference>
<feature type="region of interest" description="Disordered" evidence="9">
    <location>
        <begin position="71"/>
        <end position="91"/>
    </location>
</feature>
<evidence type="ECO:0000256" key="2">
    <source>
        <dbReference type="ARBA" id="ARBA00022473"/>
    </source>
</evidence>
<feature type="domain" description="Post-SET" evidence="11">
    <location>
        <begin position="226"/>
        <end position="242"/>
    </location>
</feature>
<dbReference type="GeneID" id="100113833"/>
<feature type="domain" description="Homeobox" evidence="10">
    <location>
        <begin position="394"/>
        <end position="454"/>
    </location>
</feature>
<dbReference type="InterPro" id="IPR020479">
    <property type="entry name" value="HD_metazoa"/>
</dbReference>
<evidence type="ECO:0000259" key="10">
    <source>
        <dbReference type="PROSITE" id="PS50071"/>
    </source>
</evidence>
<evidence type="ECO:0000313" key="12">
    <source>
        <dbReference type="EnsemblMetazoa" id="XP_016842123"/>
    </source>
</evidence>
<dbReference type="InterPro" id="IPR051662">
    <property type="entry name" value="H2.0_Homeobox_NeuralPatt"/>
</dbReference>
<evidence type="ECO:0000313" key="13">
    <source>
        <dbReference type="Proteomes" id="UP000002358"/>
    </source>
</evidence>
<dbReference type="RefSeq" id="XP_016842123.1">
    <property type="nucleotide sequence ID" value="XM_016986634.3"/>
</dbReference>
<feature type="region of interest" description="Disordered" evidence="9">
    <location>
        <begin position="305"/>
        <end position="329"/>
    </location>
</feature>
<feature type="compositionally biased region" description="Polar residues" evidence="9">
    <location>
        <begin position="465"/>
        <end position="478"/>
    </location>
</feature>
<dbReference type="GO" id="GO:0003824">
    <property type="term" value="F:catalytic activity"/>
    <property type="evidence" value="ECO:0007669"/>
    <property type="project" value="UniProtKB-ARBA"/>
</dbReference>
<dbReference type="AlphaFoldDB" id="A0A7M7J592"/>
<dbReference type="InterPro" id="IPR017970">
    <property type="entry name" value="Homeobox_CS"/>
</dbReference>
<evidence type="ECO:0000256" key="7">
    <source>
        <dbReference type="PROSITE-ProRule" id="PRU00108"/>
    </source>
</evidence>
<feature type="region of interest" description="Disordered" evidence="9">
    <location>
        <begin position="181"/>
        <end position="218"/>
    </location>
</feature>
<dbReference type="Gene3D" id="1.10.10.60">
    <property type="entry name" value="Homeodomain-like"/>
    <property type="match status" value="1"/>
</dbReference>
<dbReference type="GO" id="GO:0000981">
    <property type="term" value="F:DNA-binding transcription factor activity, RNA polymerase II-specific"/>
    <property type="evidence" value="ECO:0007669"/>
    <property type="project" value="InterPro"/>
</dbReference>
<dbReference type="CDD" id="cd00086">
    <property type="entry name" value="homeodomain"/>
    <property type="match status" value="1"/>
</dbReference>
<dbReference type="PRINTS" id="PR00024">
    <property type="entry name" value="HOMEOBOX"/>
</dbReference>
<dbReference type="Pfam" id="PF00046">
    <property type="entry name" value="Homeodomain"/>
    <property type="match status" value="1"/>
</dbReference>
<evidence type="ECO:0008006" key="14">
    <source>
        <dbReference type="Google" id="ProtNLM"/>
    </source>
</evidence>
<reference evidence="12" key="1">
    <citation type="submission" date="2021-01" db="UniProtKB">
        <authorList>
            <consortium name="EnsemblMetazoa"/>
        </authorList>
    </citation>
    <scope>IDENTIFICATION</scope>
</reference>
<name>A0A7M7J592_NASVI</name>
<dbReference type="PANTHER" id="PTHR24331:SF0">
    <property type="entry name" value="DBX"/>
    <property type="match status" value="1"/>
</dbReference>
<dbReference type="PROSITE" id="PS50071">
    <property type="entry name" value="HOMEOBOX_2"/>
    <property type="match status" value="1"/>
</dbReference>
<feature type="region of interest" description="Disordered" evidence="9">
    <location>
        <begin position="457"/>
        <end position="519"/>
    </location>
</feature>
<dbReference type="CTD" id="38254"/>
<sequence>MFPSSAAMLKNLQQSAMASPSFLMENLLQSKSSSGAADLTSLTLNWAASLVARQRERESAVAENLARIQQSNRLSEQQQQQQQQQGRSRLSEDCERMLYGQDKDSEAGDSRYASDGGASAIDRLSAMERLSERIETRSGSAMDSNNSMDEDRGSGAELDAMSERDEELTARLPPHQRFEFVRSQHQQQQQQQQQQQMYSQQQQQREVTARMDRDSVERLDGNSRINEETCSCGDEQCSGGMACRRIQEKEKPQLKFSVNAILGGNHDRRPNPEHFQGIPPGALPAFLHNLQNSTGYNIAKPIARPAAYHPHHPPHPGHHPPQHHLPPNAHHTLHQLLGCRAPYLTVASPGGNNHQLGGPGAGAGFPSAMQAGLGELTGMSLGFPWAGSARGKPRRGMMRRAVFSDLQRRGLEKRFQLQKYISKPDRKKLAEKLGLKDSQVKIWFQNRRMKWRNSKERELLASGGSREQTLPNKNNPNPDLSDADGDRQRLDLSDASPLTSPQRPEDHSDNDDDEEINVT</sequence>
<feature type="compositionally biased region" description="Basic and acidic residues" evidence="9">
    <location>
        <begin position="207"/>
        <end position="218"/>
    </location>
</feature>
<keyword evidence="4 7" id="KW-0371">Homeobox</keyword>
<dbReference type="OrthoDB" id="6159439at2759"/>
<dbReference type="FunFam" id="1.10.10.60:FF:000177">
    <property type="entry name" value="Homeobox protein DBX1"/>
    <property type="match status" value="1"/>
</dbReference>
<dbReference type="SMR" id="A0A7M7J592"/>
<feature type="compositionally biased region" description="Low complexity" evidence="9">
    <location>
        <begin position="184"/>
        <end position="204"/>
    </location>
</feature>
<dbReference type="PANTHER" id="PTHR24331">
    <property type="entry name" value="DBX"/>
    <property type="match status" value="1"/>
</dbReference>
<evidence type="ECO:0000259" key="11">
    <source>
        <dbReference type="PROSITE" id="PS50868"/>
    </source>
</evidence>
<evidence type="ECO:0000256" key="4">
    <source>
        <dbReference type="ARBA" id="ARBA00023155"/>
    </source>
</evidence>
<dbReference type="InterPro" id="IPR000047">
    <property type="entry name" value="HTH_motif"/>
</dbReference>
<comment type="subcellular location">
    <subcellularLocation>
        <location evidence="1 7 8">Nucleus</location>
    </subcellularLocation>
</comment>
<keyword evidence="13" id="KW-1185">Reference proteome</keyword>
<comment type="similarity">
    <text evidence="6">Belongs to the H2.0 homeobox family.</text>
</comment>
<evidence type="ECO:0000256" key="9">
    <source>
        <dbReference type="SAM" id="MobiDB-lite"/>
    </source>
</evidence>
<evidence type="ECO:0000256" key="8">
    <source>
        <dbReference type="RuleBase" id="RU000682"/>
    </source>
</evidence>
<feature type="compositionally biased region" description="Basic residues" evidence="9">
    <location>
        <begin position="309"/>
        <end position="322"/>
    </location>
</feature>
<dbReference type="SUPFAM" id="SSF46689">
    <property type="entry name" value="Homeodomain-like"/>
    <property type="match status" value="1"/>
</dbReference>
<dbReference type="InterPro" id="IPR001356">
    <property type="entry name" value="HD"/>
</dbReference>
<dbReference type="GO" id="GO:0003677">
    <property type="term" value="F:DNA binding"/>
    <property type="evidence" value="ECO:0007669"/>
    <property type="project" value="UniProtKB-UniRule"/>
</dbReference>
<dbReference type="Proteomes" id="UP000002358">
    <property type="component" value="Chromosome 1"/>
</dbReference>
<dbReference type="PROSITE" id="PS50868">
    <property type="entry name" value="POST_SET"/>
    <property type="match status" value="1"/>
</dbReference>
<feature type="compositionally biased region" description="Acidic residues" evidence="9">
    <location>
        <begin position="508"/>
        <end position="519"/>
    </location>
</feature>
<accession>A0A7M7J592</accession>
<dbReference type="PRINTS" id="PR00031">
    <property type="entry name" value="HTHREPRESSR"/>
</dbReference>
<dbReference type="KEGG" id="nvi:100113833"/>
<dbReference type="InterPro" id="IPR003616">
    <property type="entry name" value="Post-SET_dom"/>
</dbReference>
<keyword evidence="2" id="KW-0217">Developmental protein</keyword>
<evidence type="ECO:0000256" key="6">
    <source>
        <dbReference type="ARBA" id="ARBA00038504"/>
    </source>
</evidence>
<dbReference type="InterPro" id="IPR009057">
    <property type="entry name" value="Homeodomain-like_sf"/>
</dbReference>
<evidence type="ECO:0000256" key="3">
    <source>
        <dbReference type="ARBA" id="ARBA00023125"/>
    </source>
</evidence>
<evidence type="ECO:0000256" key="1">
    <source>
        <dbReference type="ARBA" id="ARBA00004123"/>
    </source>
</evidence>